<protein>
    <submittedName>
        <fullName evidence="3">Uncharacterized protein</fullName>
    </submittedName>
</protein>
<feature type="transmembrane region" description="Helical" evidence="2">
    <location>
        <begin position="129"/>
        <end position="149"/>
    </location>
</feature>
<evidence type="ECO:0000313" key="3">
    <source>
        <dbReference type="EMBL" id="TCO50848.1"/>
    </source>
</evidence>
<gene>
    <name evidence="3" type="ORF">EV192_113229</name>
</gene>
<accession>A0A4R2J209</accession>
<feature type="region of interest" description="Disordered" evidence="1">
    <location>
        <begin position="1"/>
        <end position="21"/>
    </location>
</feature>
<evidence type="ECO:0000313" key="4">
    <source>
        <dbReference type="Proteomes" id="UP000295680"/>
    </source>
</evidence>
<keyword evidence="2" id="KW-0472">Membrane</keyword>
<dbReference type="EMBL" id="SLWS01000013">
    <property type="protein sequence ID" value="TCO50848.1"/>
    <property type="molecule type" value="Genomic_DNA"/>
</dbReference>
<evidence type="ECO:0000256" key="1">
    <source>
        <dbReference type="SAM" id="MobiDB-lite"/>
    </source>
</evidence>
<sequence>MVPRVKPAKGTTRAAGHLPPRSGGAALRWALAPAAQRPRVPMVGALHLPSVDPALFWGAEPPKPPTCGFAASLPSWLLRRLVTQPAFSLLPRFASPLAFQVAPVLLRGSGRALTCGFAVSLPSRLLRRLACLACLSCCFAAFGLLSLLPRSLFRWLLRCFAALGVLSPAALPPRFPAWLRLCCLLPGLACSLPRFLGLLPCCFAASGPVPFCSLPCWFLGLACGFAAARCRQSTCSRPPAPATQPLPCLLLPACWVVLALARSWVALCGFGVGFGPLLSVNPFKSERCSG</sequence>
<keyword evidence="2" id="KW-1133">Transmembrane helix</keyword>
<keyword evidence="2" id="KW-0812">Transmembrane</keyword>
<comment type="caution">
    <text evidence="3">The sequence shown here is derived from an EMBL/GenBank/DDBJ whole genome shotgun (WGS) entry which is preliminary data.</text>
</comment>
<dbReference type="Proteomes" id="UP000295680">
    <property type="component" value="Unassembled WGS sequence"/>
</dbReference>
<proteinExistence type="predicted"/>
<name>A0A4R2J209_9PSEU</name>
<dbReference type="AlphaFoldDB" id="A0A4R2J209"/>
<keyword evidence="4" id="KW-1185">Reference proteome</keyword>
<organism evidence="3 4">
    <name type="scientific">Actinocrispum wychmicini</name>
    <dbReference type="NCBI Taxonomy" id="1213861"/>
    <lineage>
        <taxon>Bacteria</taxon>
        <taxon>Bacillati</taxon>
        <taxon>Actinomycetota</taxon>
        <taxon>Actinomycetes</taxon>
        <taxon>Pseudonocardiales</taxon>
        <taxon>Pseudonocardiaceae</taxon>
        <taxon>Actinocrispum</taxon>
    </lineage>
</organism>
<evidence type="ECO:0000256" key="2">
    <source>
        <dbReference type="SAM" id="Phobius"/>
    </source>
</evidence>
<reference evidence="3 4" key="1">
    <citation type="submission" date="2019-03" db="EMBL/GenBank/DDBJ databases">
        <title>Genomic Encyclopedia of Type Strains, Phase IV (KMG-IV): sequencing the most valuable type-strain genomes for metagenomic binning, comparative biology and taxonomic classification.</title>
        <authorList>
            <person name="Goeker M."/>
        </authorList>
    </citation>
    <scope>NUCLEOTIDE SEQUENCE [LARGE SCALE GENOMIC DNA]</scope>
    <source>
        <strain evidence="3 4">DSM 45934</strain>
    </source>
</reference>